<dbReference type="Proteomes" id="UP000235464">
    <property type="component" value="Chromosome I"/>
</dbReference>
<organism evidence="1 2">
    <name type="scientific">Streptomyces chartreusis NRRL 3882</name>
    <dbReference type="NCBI Taxonomy" id="1079985"/>
    <lineage>
        <taxon>Bacteria</taxon>
        <taxon>Bacillati</taxon>
        <taxon>Actinomycetota</taxon>
        <taxon>Actinomycetes</taxon>
        <taxon>Kitasatosporales</taxon>
        <taxon>Streptomycetaceae</taxon>
        <taxon>Streptomyces</taxon>
    </lineage>
</organism>
<sequence length="130" mass="13871">MTFAPRSWLAADRAGRAKLARADAVDPRRWRFGGRHTAPHTALWLLARVEGAPGPFRPLPDREARLIANVAAEACERVERALDIAGRTATIAHPCPDCGGQIEIHGGAGVQPVARCTACGRTWTGLDTAA</sequence>
<gene>
    <name evidence="1" type="ORF">SCNRRL3882_4009</name>
</gene>
<protein>
    <submittedName>
        <fullName evidence="1">Uncharacterized protein</fullName>
    </submittedName>
</protein>
<dbReference type="RefSeq" id="WP_010032613.1">
    <property type="nucleotide sequence ID" value="NZ_LT962942.1"/>
</dbReference>
<evidence type="ECO:0000313" key="1">
    <source>
        <dbReference type="EMBL" id="SOR80554.1"/>
    </source>
</evidence>
<evidence type="ECO:0000313" key="2">
    <source>
        <dbReference type="Proteomes" id="UP000235464"/>
    </source>
</evidence>
<dbReference type="EMBL" id="LT963352">
    <property type="protein sequence ID" value="SOR80554.1"/>
    <property type="molecule type" value="Genomic_DNA"/>
</dbReference>
<accession>A0A2N9BB47</accession>
<name>A0A2N9BB47_STRCX</name>
<dbReference type="OrthoDB" id="4162555at2"/>
<dbReference type="AlphaFoldDB" id="A0A2N9BB47"/>
<reference evidence="2" key="1">
    <citation type="submission" date="2017-11" db="EMBL/GenBank/DDBJ databases">
        <authorList>
            <person name="Wibberg D."/>
        </authorList>
    </citation>
    <scope>NUCLEOTIDE SEQUENCE [LARGE SCALE GENOMIC DNA]</scope>
</reference>
<proteinExistence type="predicted"/>
<keyword evidence="2" id="KW-1185">Reference proteome</keyword>